<geneLocation type="plasmid" evidence="2">
    <name>pam7 dna</name>
</geneLocation>
<proteinExistence type="predicted"/>
<evidence type="ECO:0000313" key="2">
    <source>
        <dbReference type="Proteomes" id="UP000315115"/>
    </source>
</evidence>
<organism evidence="1 2">
    <name type="scientific">Vibrio rotiferianus</name>
    <dbReference type="NCBI Taxonomy" id="190895"/>
    <lineage>
        <taxon>Bacteria</taxon>
        <taxon>Pseudomonadati</taxon>
        <taxon>Pseudomonadota</taxon>
        <taxon>Gammaproteobacteria</taxon>
        <taxon>Vibrionales</taxon>
        <taxon>Vibrionaceae</taxon>
        <taxon>Vibrio</taxon>
    </lineage>
</organism>
<protein>
    <submittedName>
        <fullName evidence="1">Uncharacterized protein</fullName>
    </submittedName>
</protein>
<dbReference type="AlphaFoldDB" id="A0A510IEZ8"/>
<accession>A0A510IEZ8</accession>
<keyword evidence="1" id="KW-0614">Plasmid</keyword>
<dbReference type="Proteomes" id="UP000315115">
    <property type="component" value="Plasmid pAM7"/>
</dbReference>
<evidence type="ECO:0000313" key="1">
    <source>
        <dbReference type="EMBL" id="BBL92365.1"/>
    </source>
</evidence>
<gene>
    <name evidence="1" type="ORF">VroAM7_50180</name>
</gene>
<dbReference type="RefSeq" id="WP_143694323.1">
    <property type="nucleotide sequence ID" value="NZ_AP019800.1"/>
</dbReference>
<reference evidence="2" key="1">
    <citation type="submission" date="2019-07" db="EMBL/GenBank/DDBJ databases">
        <title>Complete Genome Sequences of Vibrion rotiferianus strain AM7.</title>
        <authorList>
            <person name="Miyazaki K."/>
            <person name="Wiseschart A."/>
            <person name="Pootanakit K."/>
            <person name="Ishimori K."/>
            <person name="Kitahara K."/>
        </authorList>
    </citation>
    <scope>NUCLEOTIDE SEQUENCE [LARGE SCALE GENOMIC DNA]</scope>
    <source>
        <strain evidence="2">AM7</strain>
        <plasmid evidence="2">pam7 dna</plasmid>
    </source>
</reference>
<name>A0A510IEZ8_9VIBR</name>
<dbReference type="EMBL" id="AP019800">
    <property type="protein sequence ID" value="BBL92365.1"/>
    <property type="molecule type" value="Genomic_DNA"/>
</dbReference>
<sequence length="136" mass="15624">MKIKISGNVGRQEILEIVSAALKELEDAGVEEYKAVNLFFTPYVSQEKVVPRINGQEFDWTVPSLKSHITYSRDNKGEIVMSYQKGLNADLILDNKITVDEHIELVTQKAHDLQETERAHNKSMLNQFTNEYRARD</sequence>